<reference evidence="1 2" key="1">
    <citation type="journal article" date="2014" name="PLoS Genet.">
        <title>The Genome of Spironucleus salmonicida Highlights a Fish Pathogen Adapted to Fluctuating Environments.</title>
        <authorList>
            <person name="Xu F."/>
            <person name="Jerlstrom-Hultqvist J."/>
            <person name="Einarsson E."/>
            <person name="Astvaldsson A."/>
            <person name="Svard S.G."/>
            <person name="Andersson J.O."/>
        </authorList>
    </citation>
    <scope>NUCLEOTIDE SEQUENCE</scope>
    <source>
        <strain evidence="2">ATCC 50377</strain>
    </source>
</reference>
<gene>
    <name evidence="1" type="ORF">SS50377_16944</name>
    <name evidence="2" type="ORF">SS50377_27430</name>
</gene>
<dbReference type="AlphaFoldDB" id="V6LFG3"/>
<reference evidence="2" key="2">
    <citation type="submission" date="2020-12" db="EMBL/GenBank/DDBJ databases">
        <title>New Spironucleus salmonicida genome in near-complete chromosomes.</title>
        <authorList>
            <person name="Xu F."/>
            <person name="Kurt Z."/>
            <person name="Jimenez-Gonzalez A."/>
            <person name="Astvaldsson A."/>
            <person name="Andersson J.O."/>
            <person name="Svard S.G."/>
        </authorList>
    </citation>
    <scope>NUCLEOTIDE SEQUENCE</scope>
    <source>
        <strain evidence="2">ATCC 50377</strain>
    </source>
</reference>
<evidence type="ECO:0000313" key="1">
    <source>
        <dbReference type="EMBL" id="EST43280.1"/>
    </source>
</evidence>
<dbReference type="EMBL" id="KI546139">
    <property type="protein sequence ID" value="EST43280.1"/>
    <property type="molecule type" value="Genomic_DNA"/>
</dbReference>
<keyword evidence="3" id="KW-1185">Reference proteome</keyword>
<proteinExistence type="predicted"/>
<name>V6LFG3_9EUKA</name>
<dbReference type="Proteomes" id="UP000018208">
    <property type="component" value="Unassembled WGS sequence"/>
</dbReference>
<accession>V6LFG3</accession>
<dbReference type="EMBL" id="AUWU02000007">
    <property type="protein sequence ID" value="KAH0571130.1"/>
    <property type="molecule type" value="Genomic_DNA"/>
</dbReference>
<evidence type="ECO:0000313" key="3">
    <source>
        <dbReference type="Proteomes" id="UP000018208"/>
    </source>
</evidence>
<protein>
    <submittedName>
        <fullName evidence="1">Uncharacterized protein</fullName>
    </submittedName>
</protein>
<organism evidence="1">
    <name type="scientific">Spironucleus salmonicida</name>
    <dbReference type="NCBI Taxonomy" id="348837"/>
    <lineage>
        <taxon>Eukaryota</taxon>
        <taxon>Metamonada</taxon>
        <taxon>Diplomonadida</taxon>
        <taxon>Hexamitidae</taxon>
        <taxon>Hexamitinae</taxon>
        <taxon>Spironucleus</taxon>
    </lineage>
</organism>
<dbReference type="VEuPathDB" id="GiardiaDB:SS50377_27430"/>
<sequence>MSQQIYTPQIQKIPLPFALPQIPKHFYNETPTIPLFSMKYAQQLVFSSGFDATWRIQLRDIPADPDNIPTDIHILATQFYYSELQKHSTIDQSLANSIVEDLEDDAHYIKLHSVMEVVERLHDHNKVRTEVNAYDIIDRYGDEIALENQYYKTQTPYQTYLQPQIQTIQQFHMHSRYTNLDYNYQLFSDRINCCIYPNYDKNKLQPSDFAYRDKIFEFGADEFNGEIAFRSKSAHEMWVDVLNNAQLKCQVQDAYISIIEDYNVDLQQVILQSSNIQQTEPNFLDQLIDSVLKEATYLLDSSILVFNVEHQYIFGPELIFDSSVQALIQYKQSNNLFYTFNSAQKRSFLAPLVAERILTYTRIGSFSNYISNLNSQSSKAFNNLTEQFLKSFKRQHCKILKNTFLNVHNAQNFITNEIQTEKSASKNILIFRPMCGCYMCNISAIYDAQFYDYQIKTFPNVPIQGLKLNYPQIIQEIFSENSKNIEKQFPYLKVIMQQCKKLGLVFELVQDNNIHNNEKSSKRVLEFTDEEFHECITKYINILPNFISYDQPHYKIQECTEFPSVKFDQNFKKDICLCFSQNPHLLQFLDHDAVEEISEVSDEKIFDYNLDFRLQPLNQSCIIGRNFMIEGGINIDYETQGIGNWSFLQNYISVYGTDSIHEADFLEETPLDIHYDEKFKVNQGKILGELGPSELEKKISDVFYKRQCYAKQ</sequence>
<evidence type="ECO:0000313" key="2">
    <source>
        <dbReference type="EMBL" id="KAH0571130.1"/>
    </source>
</evidence>